<accession>A0A2T6AEN3</accession>
<evidence type="ECO:0000313" key="7">
    <source>
        <dbReference type="EMBL" id="PTX42252.1"/>
    </source>
</evidence>
<dbReference type="PROSITE" id="PS51257">
    <property type="entry name" value="PROKAR_LIPOPROTEIN"/>
    <property type="match status" value="1"/>
</dbReference>
<evidence type="ECO:0000256" key="5">
    <source>
        <dbReference type="SAM" id="MobiDB-lite"/>
    </source>
</evidence>
<comment type="caution">
    <text evidence="7">The sequence shown here is derived from an EMBL/GenBank/DDBJ whole genome shotgun (WGS) entry which is preliminary data.</text>
</comment>
<evidence type="ECO:0000256" key="4">
    <source>
        <dbReference type="PROSITE-ProRule" id="PRU00277"/>
    </source>
</evidence>
<dbReference type="InterPro" id="IPR001179">
    <property type="entry name" value="PPIase_FKBP_dom"/>
</dbReference>
<dbReference type="GO" id="GO:0003755">
    <property type="term" value="F:peptidyl-prolyl cis-trans isomerase activity"/>
    <property type="evidence" value="ECO:0007669"/>
    <property type="project" value="UniProtKB-KW"/>
</dbReference>
<feature type="region of interest" description="Disordered" evidence="5">
    <location>
        <begin position="256"/>
        <end position="314"/>
    </location>
</feature>
<dbReference type="PROSITE" id="PS50059">
    <property type="entry name" value="FKBP_PPIASE"/>
    <property type="match status" value="1"/>
</dbReference>
<dbReference type="Proteomes" id="UP000244174">
    <property type="component" value="Unassembled WGS sequence"/>
</dbReference>
<dbReference type="InterPro" id="IPR046357">
    <property type="entry name" value="PPIase_dom_sf"/>
</dbReference>
<dbReference type="AlphaFoldDB" id="A0A2T6AEN3"/>
<evidence type="ECO:0000259" key="6">
    <source>
        <dbReference type="PROSITE" id="PS50059"/>
    </source>
</evidence>
<evidence type="ECO:0000256" key="1">
    <source>
        <dbReference type="ARBA" id="ARBA00000971"/>
    </source>
</evidence>
<gene>
    <name evidence="7" type="ORF">C8P64_2674</name>
</gene>
<dbReference type="EC" id="5.2.1.8" evidence="2 4"/>
<dbReference type="SUPFAM" id="SSF103647">
    <property type="entry name" value="TSP type-3 repeat"/>
    <property type="match status" value="1"/>
</dbReference>
<name>A0A2T6AEN3_9FLAO</name>
<dbReference type="RefSeq" id="WP_108172552.1">
    <property type="nucleotide sequence ID" value="NZ_QBKQ01000003.1"/>
</dbReference>
<evidence type="ECO:0000256" key="3">
    <source>
        <dbReference type="ARBA" id="ARBA00023110"/>
    </source>
</evidence>
<dbReference type="InterPro" id="IPR028974">
    <property type="entry name" value="TSP_type-3_rpt"/>
</dbReference>
<organism evidence="7 8">
    <name type="scientific">Christiangramia gaetbulicola</name>
    <dbReference type="NCBI Taxonomy" id="703340"/>
    <lineage>
        <taxon>Bacteria</taxon>
        <taxon>Pseudomonadati</taxon>
        <taxon>Bacteroidota</taxon>
        <taxon>Flavobacteriia</taxon>
        <taxon>Flavobacteriales</taxon>
        <taxon>Flavobacteriaceae</taxon>
        <taxon>Christiangramia</taxon>
    </lineage>
</organism>
<feature type="domain" description="PPIase FKBP-type" evidence="6">
    <location>
        <begin position="122"/>
        <end position="236"/>
    </location>
</feature>
<keyword evidence="4" id="KW-0413">Isomerase</keyword>
<sequence length="314" mass="35048">MRLNKIMMICLTAFLIYSCDNDDDNGPEVIPPRDRGEQAIEDDQALIDYLSTHFYNYEEFEEPAEGFDYVVRLDTIAGENIDKTPIIESEKLITKTVNFQGVDQQLYILVEREGEGKKPTYADSTYVAYEGELLSDDVFDSRLKSPLWFNLTSYYEVGPQGPSLRPGPVKGFTEGLEEFRAATGFKTNPDNTVTWNNDYGVGAIFMPSGLAYFNSAQNSIPAYSPLIFKVNLYKVNVADHDRDGIESYLEDLDGDGNLFNDDTDGDGLPNFSDADDDGDGTPTKDEIEINADGSITYTDSNDDGTPDYLDPDVF</sequence>
<feature type="compositionally biased region" description="Acidic residues" evidence="5">
    <location>
        <begin position="300"/>
        <end position="314"/>
    </location>
</feature>
<protein>
    <recommendedName>
        <fullName evidence="2 4">peptidylprolyl isomerase</fullName>
        <ecNumber evidence="2 4">5.2.1.8</ecNumber>
    </recommendedName>
</protein>
<evidence type="ECO:0000256" key="2">
    <source>
        <dbReference type="ARBA" id="ARBA00013194"/>
    </source>
</evidence>
<comment type="catalytic activity">
    <reaction evidence="1 4">
        <text>[protein]-peptidylproline (omega=180) = [protein]-peptidylproline (omega=0)</text>
        <dbReference type="Rhea" id="RHEA:16237"/>
        <dbReference type="Rhea" id="RHEA-COMP:10747"/>
        <dbReference type="Rhea" id="RHEA-COMP:10748"/>
        <dbReference type="ChEBI" id="CHEBI:83833"/>
        <dbReference type="ChEBI" id="CHEBI:83834"/>
        <dbReference type="EC" id="5.2.1.8"/>
    </reaction>
</comment>
<keyword evidence="3 4" id="KW-0697">Rotamase</keyword>
<evidence type="ECO:0000313" key="8">
    <source>
        <dbReference type="Proteomes" id="UP000244174"/>
    </source>
</evidence>
<keyword evidence="8" id="KW-1185">Reference proteome</keyword>
<dbReference type="SUPFAM" id="SSF54534">
    <property type="entry name" value="FKBP-like"/>
    <property type="match status" value="1"/>
</dbReference>
<reference evidence="7 8" key="1">
    <citation type="submission" date="2018-04" db="EMBL/GenBank/DDBJ databases">
        <title>Genomic Encyclopedia of Archaeal and Bacterial Type Strains, Phase II (KMG-II): from individual species to whole genera.</title>
        <authorList>
            <person name="Goeker M."/>
        </authorList>
    </citation>
    <scope>NUCLEOTIDE SEQUENCE [LARGE SCALE GENOMIC DNA]</scope>
    <source>
        <strain evidence="7 8">DSM 23082</strain>
    </source>
</reference>
<proteinExistence type="predicted"/>
<dbReference type="GO" id="GO:0005509">
    <property type="term" value="F:calcium ion binding"/>
    <property type="evidence" value="ECO:0007669"/>
    <property type="project" value="InterPro"/>
</dbReference>
<dbReference type="Gene3D" id="3.10.50.40">
    <property type="match status" value="1"/>
</dbReference>
<dbReference type="OrthoDB" id="1424215at2"/>
<dbReference type="EMBL" id="QBKQ01000003">
    <property type="protein sequence ID" value="PTX42252.1"/>
    <property type="molecule type" value="Genomic_DNA"/>
</dbReference>